<reference evidence="1 2" key="1">
    <citation type="submission" date="2018-10" db="EMBL/GenBank/DDBJ databases">
        <authorList>
            <person name="Zhang X."/>
        </authorList>
    </citation>
    <scope>NUCLEOTIDE SEQUENCE [LARGE SCALE GENOMIC DNA]</scope>
    <source>
        <strain evidence="1 2">SK-G1</strain>
    </source>
</reference>
<protein>
    <submittedName>
        <fullName evidence="1">Uncharacterized protein</fullName>
    </submittedName>
</protein>
<evidence type="ECO:0000313" key="1">
    <source>
        <dbReference type="EMBL" id="AYO30593.1"/>
    </source>
</evidence>
<dbReference type="EMBL" id="CP033169">
    <property type="protein sequence ID" value="AYO30593.1"/>
    <property type="molecule type" value="Genomic_DNA"/>
</dbReference>
<evidence type="ECO:0000313" key="2">
    <source>
        <dbReference type="Proteomes" id="UP000280960"/>
    </source>
</evidence>
<accession>A0A3G2R550</accession>
<dbReference type="Proteomes" id="UP000280960">
    <property type="component" value="Chromosome"/>
</dbReference>
<organism evidence="1 2">
    <name type="scientific">Biomaibacter acetigenes</name>
    <dbReference type="NCBI Taxonomy" id="2316383"/>
    <lineage>
        <taxon>Bacteria</taxon>
        <taxon>Bacillati</taxon>
        <taxon>Bacillota</taxon>
        <taxon>Clostridia</taxon>
        <taxon>Thermosediminibacterales</taxon>
        <taxon>Tepidanaerobacteraceae</taxon>
        <taxon>Biomaibacter</taxon>
    </lineage>
</organism>
<dbReference type="KEGG" id="bacg:D2962_08145"/>
<dbReference type="RefSeq" id="WP_122014683.1">
    <property type="nucleotide sequence ID" value="NZ_CP033169.1"/>
</dbReference>
<dbReference type="AlphaFoldDB" id="A0A3G2R550"/>
<sequence>MGTVKLKNKQNAPLALELGAGKSLHLQALEEREVDEAILKGEQVKAAIAAGYLRVISVIKEESSESKAKKGSDK</sequence>
<keyword evidence="2" id="KW-1185">Reference proteome</keyword>
<proteinExistence type="predicted"/>
<name>A0A3G2R550_9FIRM</name>
<gene>
    <name evidence="1" type="ORF">D2962_08145</name>
</gene>